<accession>A0A1B0CDC5</accession>
<dbReference type="VEuPathDB" id="VectorBase:LLONM1_006489"/>
<feature type="region of interest" description="Disordered" evidence="9">
    <location>
        <begin position="184"/>
        <end position="212"/>
    </location>
</feature>
<keyword evidence="4 10" id="KW-1133">Transmembrane helix</keyword>
<dbReference type="PROSITE" id="PS50986">
    <property type="entry name" value="MANSC"/>
    <property type="match status" value="1"/>
</dbReference>
<dbReference type="PROSITE" id="PS50068">
    <property type="entry name" value="LDLRA_2"/>
    <property type="match status" value="1"/>
</dbReference>
<evidence type="ECO:0000256" key="5">
    <source>
        <dbReference type="ARBA" id="ARBA00023136"/>
    </source>
</evidence>
<dbReference type="EMBL" id="AJWK01007660">
    <property type="status" value="NOT_ANNOTATED_CDS"/>
    <property type="molecule type" value="Genomic_DNA"/>
</dbReference>
<feature type="domain" description="MANSC" evidence="11">
    <location>
        <begin position="55"/>
        <end position="132"/>
    </location>
</feature>
<evidence type="ECO:0000256" key="7">
    <source>
        <dbReference type="ARBA" id="ARBA00023180"/>
    </source>
</evidence>
<feature type="compositionally biased region" description="Basic and acidic residues" evidence="9">
    <location>
        <begin position="394"/>
        <end position="405"/>
    </location>
</feature>
<feature type="transmembrane region" description="Helical" evidence="10">
    <location>
        <begin position="12"/>
        <end position="34"/>
    </location>
</feature>
<comment type="subcellular location">
    <subcellularLocation>
        <location evidence="1">Membrane</location>
        <topology evidence="1">Single-pass type I membrane protein</topology>
    </subcellularLocation>
</comment>
<dbReference type="Gene3D" id="4.10.400.10">
    <property type="entry name" value="Low-density Lipoprotein Receptor"/>
    <property type="match status" value="1"/>
</dbReference>
<dbReference type="InterPro" id="IPR011106">
    <property type="entry name" value="MANSC_N"/>
</dbReference>
<dbReference type="PANTHER" id="PTHR46876:SF1">
    <property type="entry name" value="LOW-DENSITY LIPOPROTEIN RECEPTOR-RELATED PROTEIN 11"/>
    <property type="match status" value="1"/>
</dbReference>
<keyword evidence="5 10" id="KW-0472">Membrane</keyword>
<dbReference type="InterPro" id="IPR002172">
    <property type="entry name" value="LDrepeatLR_classA_rpt"/>
</dbReference>
<organism evidence="12 13">
    <name type="scientific">Lutzomyia longipalpis</name>
    <name type="common">Sand fly</name>
    <dbReference type="NCBI Taxonomy" id="7200"/>
    <lineage>
        <taxon>Eukaryota</taxon>
        <taxon>Metazoa</taxon>
        <taxon>Ecdysozoa</taxon>
        <taxon>Arthropoda</taxon>
        <taxon>Hexapoda</taxon>
        <taxon>Insecta</taxon>
        <taxon>Pterygota</taxon>
        <taxon>Neoptera</taxon>
        <taxon>Endopterygota</taxon>
        <taxon>Diptera</taxon>
        <taxon>Nematocera</taxon>
        <taxon>Psychodoidea</taxon>
        <taxon>Psychodidae</taxon>
        <taxon>Lutzomyia</taxon>
        <taxon>Lutzomyia</taxon>
    </lineage>
</organism>
<dbReference type="PANTHER" id="PTHR46876">
    <property type="entry name" value="LOW-DENSITY LIPOPROTEIN RECEPTOR-RELATED PROTEIN 11"/>
    <property type="match status" value="1"/>
</dbReference>
<feature type="compositionally biased region" description="Polar residues" evidence="9">
    <location>
        <begin position="367"/>
        <end position="377"/>
    </location>
</feature>
<proteinExistence type="predicted"/>
<dbReference type="CDD" id="cd00112">
    <property type="entry name" value="LDLa"/>
    <property type="match status" value="1"/>
</dbReference>
<evidence type="ECO:0000256" key="8">
    <source>
        <dbReference type="PROSITE-ProRule" id="PRU00124"/>
    </source>
</evidence>
<evidence type="ECO:0000256" key="6">
    <source>
        <dbReference type="ARBA" id="ARBA00023157"/>
    </source>
</evidence>
<evidence type="ECO:0000256" key="4">
    <source>
        <dbReference type="ARBA" id="ARBA00022989"/>
    </source>
</evidence>
<keyword evidence="13" id="KW-1185">Reference proteome</keyword>
<name>A0A1B0CDC5_LUTLO</name>
<evidence type="ECO:0000313" key="13">
    <source>
        <dbReference type="Proteomes" id="UP000092461"/>
    </source>
</evidence>
<dbReference type="InterPro" id="IPR036055">
    <property type="entry name" value="LDL_receptor-like_sf"/>
</dbReference>
<evidence type="ECO:0000256" key="9">
    <source>
        <dbReference type="SAM" id="MobiDB-lite"/>
    </source>
</evidence>
<feature type="region of interest" description="Disordered" evidence="9">
    <location>
        <begin position="358"/>
        <end position="405"/>
    </location>
</feature>
<dbReference type="VEuPathDB" id="VectorBase:LLOJ002345"/>
<sequence length="405" mass="45393">MSSNNYYIINAMLRAITIILLLEINNITICAYHVDTHSVAKRMMDSELCLGRFDVHTDTIIRTKESLKLKAVFLDETEVLNNQECANLCCDTENCDVFIFEEKVKGTCFLFQCGPPEDFRCKFTRHANYTSAVMSPMRQPEQQTSPPLAHPAVPSVGLSQHEMELVRECLAVYNACDGIPQCEDGSDEGPECPKQPSAGGGQQNSQNGQQMQDLSNTVRLLPSDSGNEGNNAPQMTMQRQYQIHNREDPMTAPKQWPQMNPMFLDGDSRIFNHKGGIQVPASSMSGPGYQMVPPQDAFMRPQMGDMYSRGQIQSQQQSWLPEHYQGKIPGNPMEWNQQPVDQSTMVQQSPALLAPQIPQLPQPPQLTATQVELQQQRPDWPIVPLMPVQPGKNHPNENVKEANKG</sequence>
<reference evidence="12" key="1">
    <citation type="submission" date="2020-05" db="UniProtKB">
        <authorList>
            <consortium name="EnsemblMetazoa"/>
        </authorList>
    </citation>
    <scope>IDENTIFICATION</scope>
    <source>
        <strain evidence="12">Jacobina</strain>
    </source>
</reference>
<keyword evidence="7" id="KW-0325">Glycoprotein</keyword>
<dbReference type="InterPro" id="IPR013980">
    <property type="entry name" value="MANSC_dom"/>
</dbReference>
<evidence type="ECO:0000256" key="2">
    <source>
        <dbReference type="ARBA" id="ARBA00022692"/>
    </source>
</evidence>
<comment type="caution">
    <text evidence="8">Lacks conserved residue(s) required for the propagation of feature annotation.</text>
</comment>
<dbReference type="SMART" id="SM00765">
    <property type="entry name" value="MANEC"/>
    <property type="match status" value="1"/>
</dbReference>
<evidence type="ECO:0000313" key="12">
    <source>
        <dbReference type="EnsemblMetazoa" id="LLOJ002345-PA"/>
    </source>
</evidence>
<dbReference type="GO" id="GO:0016020">
    <property type="term" value="C:membrane"/>
    <property type="evidence" value="ECO:0007669"/>
    <property type="project" value="UniProtKB-SubCell"/>
</dbReference>
<evidence type="ECO:0000256" key="3">
    <source>
        <dbReference type="ARBA" id="ARBA00022729"/>
    </source>
</evidence>
<evidence type="ECO:0000256" key="1">
    <source>
        <dbReference type="ARBA" id="ARBA00004479"/>
    </source>
</evidence>
<dbReference type="Proteomes" id="UP000092461">
    <property type="component" value="Unassembled WGS sequence"/>
</dbReference>
<keyword evidence="6" id="KW-1015">Disulfide bond</keyword>
<dbReference type="AlphaFoldDB" id="A0A1B0CDC5"/>
<feature type="compositionally biased region" description="Low complexity" evidence="9">
    <location>
        <begin position="203"/>
        <end position="212"/>
    </location>
</feature>
<keyword evidence="3" id="KW-0732">Signal</keyword>
<evidence type="ECO:0000256" key="10">
    <source>
        <dbReference type="SAM" id="Phobius"/>
    </source>
</evidence>
<evidence type="ECO:0000259" key="11">
    <source>
        <dbReference type="PROSITE" id="PS50986"/>
    </source>
</evidence>
<protein>
    <recommendedName>
        <fullName evidence="11">MANSC domain-containing protein</fullName>
    </recommendedName>
</protein>
<dbReference type="EnsemblMetazoa" id="LLOJ002345-RA">
    <property type="protein sequence ID" value="LLOJ002345-PA"/>
    <property type="gene ID" value="LLOJ002345"/>
</dbReference>
<dbReference type="Pfam" id="PF07502">
    <property type="entry name" value="MANEC"/>
    <property type="match status" value="1"/>
</dbReference>
<keyword evidence="2 10" id="KW-0812">Transmembrane</keyword>